<dbReference type="InterPro" id="IPR050314">
    <property type="entry name" value="Glycosyl_Hydrlase_18"/>
</dbReference>
<name>A0AAJ7BGF5_CEPCN</name>
<keyword evidence="8" id="KW-1015">Disulfide bond</keyword>
<evidence type="ECO:0000313" key="17">
    <source>
        <dbReference type="Proteomes" id="UP000694920"/>
    </source>
</evidence>
<dbReference type="FunFam" id="3.10.50.10:FF:000004">
    <property type="entry name" value="Chitinase 5"/>
    <property type="match status" value="1"/>
</dbReference>
<dbReference type="GO" id="GO:0005576">
    <property type="term" value="C:extracellular region"/>
    <property type="evidence" value="ECO:0007669"/>
    <property type="project" value="InterPro"/>
</dbReference>
<dbReference type="Proteomes" id="UP000694920">
    <property type="component" value="Unplaced"/>
</dbReference>
<reference evidence="18 19" key="1">
    <citation type="submission" date="2025-04" db="UniProtKB">
        <authorList>
            <consortium name="RefSeq"/>
        </authorList>
    </citation>
    <scope>IDENTIFICATION</scope>
</reference>
<feature type="compositionally biased region" description="Acidic residues" evidence="13">
    <location>
        <begin position="423"/>
        <end position="438"/>
    </location>
</feature>
<dbReference type="Pfam" id="PF00704">
    <property type="entry name" value="Glyco_hydro_18"/>
    <property type="match status" value="1"/>
</dbReference>
<dbReference type="InterPro" id="IPR001223">
    <property type="entry name" value="Glyco_hydro18_cat"/>
</dbReference>
<evidence type="ECO:0000256" key="6">
    <source>
        <dbReference type="ARBA" id="ARBA00022801"/>
    </source>
</evidence>
<dbReference type="SUPFAM" id="SSF51445">
    <property type="entry name" value="(Trans)glycosidases"/>
    <property type="match status" value="1"/>
</dbReference>
<keyword evidence="10 12" id="KW-0326">Glycosidase</keyword>
<feature type="chain" id="PRO_5044708571" description="chitinase" evidence="14">
    <location>
        <begin position="20"/>
        <end position="546"/>
    </location>
</feature>
<dbReference type="InterPro" id="IPR036508">
    <property type="entry name" value="Chitin-bd_dom_sf"/>
</dbReference>
<evidence type="ECO:0000256" key="10">
    <source>
        <dbReference type="ARBA" id="ARBA00023295"/>
    </source>
</evidence>
<dbReference type="GO" id="GO:0008843">
    <property type="term" value="F:endochitinase activity"/>
    <property type="evidence" value="ECO:0007669"/>
    <property type="project" value="UniProtKB-EC"/>
</dbReference>
<evidence type="ECO:0000256" key="1">
    <source>
        <dbReference type="ARBA" id="ARBA00000822"/>
    </source>
</evidence>
<evidence type="ECO:0000313" key="19">
    <source>
        <dbReference type="RefSeq" id="XP_024936084.1"/>
    </source>
</evidence>
<dbReference type="KEGG" id="ccin:107262922"/>
<evidence type="ECO:0000256" key="5">
    <source>
        <dbReference type="ARBA" id="ARBA00022729"/>
    </source>
</evidence>
<dbReference type="Gene3D" id="3.10.50.10">
    <property type="match status" value="1"/>
</dbReference>
<dbReference type="PROSITE" id="PS01095">
    <property type="entry name" value="GH18_1"/>
    <property type="match status" value="1"/>
</dbReference>
<dbReference type="SUPFAM" id="SSF57625">
    <property type="entry name" value="Invertebrate chitin-binding proteins"/>
    <property type="match status" value="1"/>
</dbReference>
<dbReference type="GO" id="GO:0008061">
    <property type="term" value="F:chitin binding"/>
    <property type="evidence" value="ECO:0007669"/>
    <property type="project" value="UniProtKB-KW"/>
</dbReference>
<dbReference type="GeneID" id="107262922"/>
<feature type="compositionally biased region" description="Acidic residues" evidence="13">
    <location>
        <begin position="399"/>
        <end position="414"/>
    </location>
</feature>
<dbReference type="InterPro" id="IPR001579">
    <property type="entry name" value="Glyco_hydro_18_chit_AS"/>
</dbReference>
<dbReference type="EC" id="3.2.1.14" evidence="3"/>
<accession>A0AAJ7BGF5</accession>
<dbReference type="Gene3D" id="3.20.20.80">
    <property type="entry name" value="Glycosidases"/>
    <property type="match status" value="1"/>
</dbReference>
<dbReference type="SMART" id="SM00494">
    <property type="entry name" value="ChtBD2"/>
    <property type="match status" value="1"/>
</dbReference>
<evidence type="ECO:0000256" key="11">
    <source>
        <dbReference type="ARBA" id="ARBA00023326"/>
    </source>
</evidence>
<dbReference type="AlphaFoldDB" id="A0AAJ7BGF5"/>
<keyword evidence="5 14" id="KW-0732">Signal</keyword>
<keyword evidence="11" id="KW-0624">Polysaccharide degradation</keyword>
<comment type="similarity">
    <text evidence="2">Belongs to the glycosyl hydrolase 18 family. Chitinase class II subfamily.</text>
</comment>
<dbReference type="CDD" id="cd02872">
    <property type="entry name" value="GH18_chitolectin_chitotriosidase"/>
    <property type="match status" value="1"/>
</dbReference>
<dbReference type="GO" id="GO:0006032">
    <property type="term" value="P:chitin catabolic process"/>
    <property type="evidence" value="ECO:0007669"/>
    <property type="project" value="UniProtKB-KW"/>
</dbReference>
<comment type="catalytic activity">
    <reaction evidence="1">
        <text>Random endo-hydrolysis of N-acetyl-beta-D-glucosaminide (1-&gt;4)-beta-linkages in chitin and chitodextrins.</text>
        <dbReference type="EC" id="3.2.1.14"/>
    </reaction>
</comment>
<dbReference type="Pfam" id="PF01607">
    <property type="entry name" value="CBM_14"/>
    <property type="match status" value="1"/>
</dbReference>
<dbReference type="PANTHER" id="PTHR11177">
    <property type="entry name" value="CHITINASE"/>
    <property type="match status" value="1"/>
</dbReference>
<keyword evidence="7" id="KW-0146">Chitin degradation</keyword>
<keyword evidence="4" id="KW-0147">Chitin-binding</keyword>
<evidence type="ECO:0000313" key="18">
    <source>
        <dbReference type="RefSeq" id="XP_015585083.1"/>
    </source>
</evidence>
<evidence type="ECO:0000256" key="13">
    <source>
        <dbReference type="SAM" id="MobiDB-lite"/>
    </source>
</evidence>
<evidence type="ECO:0000256" key="12">
    <source>
        <dbReference type="RuleBase" id="RU000489"/>
    </source>
</evidence>
<keyword evidence="17" id="KW-1185">Reference proteome</keyword>
<keyword evidence="9" id="KW-0119">Carbohydrate metabolism</keyword>
<evidence type="ECO:0000256" key="8">
    <source>
        <dbReference type="ARBA" id="ARBA00023157"/>
    </source>
</evidence>
<evidence type="ECO:0000256" key="14">
    <source>
        <dbReference type="SAM" id="SignalP"/>
    </source>
</evidence>
<sequence length="546" mass="60421">MYFIVNIALVSLLLSTAVGHVILCYYGSWAVYRPGNGLFDPEHMDPTICTHIIYAFIGVSANGWITIFDPWADLPEGGGKDGFRKFVGLKEISPSTKVMISIGGWNHGSTTFSPMVTDPTTRATFVKNVVTFLKTYNFDGLDVNWEYPAQRGGISTDVENYVYLLQELKEAFEDDGYILTASVGAVESIASQSYDIPKVSKYVDFISLMTYDLNGSWNRVVGINAPLYPASHETTAAQLQLNAEACVTYWLNNGADPKKIVLGIPLYGRTFTLANPENNTPGSTANGPGIAGPYTREAGFIGYNELCEKNLTEKWTTVWFEEQKVPYAYYGNQWIGYDNEQSISIKSKYIIARELAGVMFWSAETDDFRAICHDTKFPLIKTAYNIFMTPSETTSDPDAINEDNGQDEDSENDEEHNNSSEHDDSDIDNDLSEDDVEDNTSIANTNEVTTTSSNDIDKFTTSPSTSNVASEEVTTVASSTTTKSYIISDTVCTENGYHRHETDCRKFWQCVGLASGGYIGYLLECPSPLVFDITLNVCNWASAVDC</sequence>
<evidence type="ECO:0000256" key="2">
    <source>
        <dbReference type="ARBA" id="ARBA00009121"/>
    </source>
</evidence>
<dbReference type="SMART" id="SM00636">
    <property type="entry name" value="Glyco_18"/>
    <property type="match status" value="1"/>
</dbReference>
<feature type="compositionally biased region" description="Polar residues" evidence="13">
    <location>
        <begin position="440"/>
        <end position="467"/>
    </location>
</feature>
<organism evidence="17 18">
    <name type="scientific">Cephus cinctus</name>
    <name type="common">Wheat stem sawfly</name>
    <dbReference type="NCBI Taxonomy" id="211228"/>
    <lineage>
        <taxon>Eukaryota</taxon>
        <taxon>Metazoa</taxon>
        <taxon>Ecdysozoa</taxon>
        <taxon>Arthropoda</taxon>
        <taxon>Hexapoda</taxon>
        <taxon>Insecta</taxon>
        <taxon>Pterygota</taxon>
        <taxon>Neoptera</taxon>
        <taxon>Endopterygota</taxon>
        <taxon>Hymenoptera</taxon>
        <taxon>Cephoidea</taxon>
        <taxon>Cephidae</taxon>
        <taxon>Cephus</taxon>
    </lineage>
</organism>
<feature type="region of interest" description="Disordered" evidence="13">
    <location>
        <begin position="390"/>
        <end position="473"/>
    </location>
</feature>
<keyword evidence="6 12" id="KW-0378">Hydrolase</keyword>
<protein>
    <recommendedName>
        <fullName evidence="3">chitinase</fullName>
        <ecNumber evidence="3">3.2.1.14</ecNumber>
    </recommendedName>
</protein>
<dbReference type="InterPro" id="IPR017853">
    <property type="entry name" value="GH"/>
</dbReference>
<dbReference type="InterPro" id="IPR029070">
    <property type="entry name" value="Chitinase_insertion_sf"/>
</dbReference>
<dbReference type="RefSeq" id="XP_015585083.1">
    <property type="nucleotide sequence ID" value="XM_015729597.1"/>
</dbReference>
<evidence type="ECO:0000256" key="4">
    <source>
        <dbReference type="ARBA" id="ARBA00022669"/>
    </source>
</evidence>
<dbReference type="RefSeq" id="XP_024936084.1">
    <property type="nucleotide sequence ID" value="XM_025080316.1"/>
</dbReference>
<gene>
    <name evidence="18 19" type="primary">LOC107262922</name>
</gene>
<dbReference type="GO" id="GO:0000272">
    <property type="term" value="P:polysaccharide catabolic process"/>
    <property type="evidence" value="ECO:0007669"/>
    <property type="project" value="UniProtKB-KW"/>
</dbReference>
<dbReference type="PROSITE" id="PS50940">
    <property type="entry name" value="CHIT_BIND_II"/>
    <property type="match status" value="1"/>
</dbReference>
<dbReference type="Gene3D" id="2.170.140.10">
    <property type="entry name" value="Chitin binding domain"/>
    <property type="match status" value="1"/>
</dbReference>
<evidence type="ECO:0000259" key="15">
    <source>
        <dbReference type="PROSITE" id="PS50940"/>
    </source>
</evidence>
<evidence type="ECO:0000256" key="9">
    <source>
        <dbReference type="ARBA" id="ARBA00023277"/>
    </source>
</evidence>
<feature type="domain" description="Chitin-binding type-2" evidence="15">
    <location>
        <begin position="489"/>
        <end position="546"/>
    </location>
</feature>
<dbReference type="SUPFAM" id="SSF54556">
    <property type="entry name" value="Chitinase insertion domain"/>
    <property type="match status" value="1"/>
</dbReference>
<feature type="signal peptide" evidence="14">
    <location>
        <begin position="1"/>
        <end position="19"/>
    </location>
</feature>
<dbReference type="PROSITE" id="PS51910">
    <property type="entry name" value="GH18_2"/>
    <property type="match status" value="1"/>
</dbReference>
<dbReference type="InterPro" id="IPR011583">
    <property type="entry name" value="Chitinase_II/V-like_cat"/>
</dbReference>
<dbReference type="InterPro" id="IPR002557">
    <property type="entry name" value="Chitin-bd_dom"/>
</dbReference>
<feature type="domain" description="GH18" evidence="16">
    <location>
        <begin position="20"/>
        <end position="390"/>
    </location>
</feature>
<evidence type="ECO:0000256" key="3">
    <source>
        <dbReference type="ARBA" id="ARBA00012729"/>
    </source>
</evidence>
<evidence type="ECO:0000256" key="7">
    <source>
        <dbReference type="ARBA" id="ARBA00023024"/>
    </source>
</evidence>
<dbReference type="PANTHER" id="PTHR11177:SF360">
    <property type="entry name" value="CHITINASE 4-RELATED"/>
    <property type="match status" value="1"/>
</dbReference>
<evidence type="ECO:0000259" key="16">
    <source>
        <dbReference type="PROSITE" id="PS51910"/>
    </source>
</evidence>
<proteinExistence type="inferred from homology"/>